<dbReference type="PANTHER" id="PTHR43285:SF2">
    <property type="entry name" value="ANTHRANILATE PHOSPHORIBOSYLTRANSFERASE"/>
    <property type="match status" value="1"/>
</dbReference>
<dbReference type="UniPathway" id="UPA00035">
    <property type="reaction ID" value="UER00041"/>
</dbReference>
<comment type="similarity">
    <text evidence="8">In the C-terminal section; belongs to the anthranilate phosphoribosyltransferase family.</text>
</comment>
<evidence type="ECO:0000259" key="11">
    <source>
        <dbReference type="Pfam" id="PF02885"/>
    </source>
</evidence>
<evidence type="ECO:0000256" key="3">
    <source>
        <dbReference type="ARBA" id="ARBA00022676"/>
    </source>
</evidence>
<feature type="binding site" evidence="9">
    <location>
        <begin position="85"/>
        <end position="86"/>
    </location>
    <ligand>
        <name>5-phospho-alpha-D-ribose 1-diphosphate</name>
        <dbReference type="ChEBI" id="CHEBI:58017"/>
    </ligand>
</feature>
<keyword evidence="13" id="KW-1185">Reference proteome</keyword>
<evidence type="ECO:0000256" key="5">
    <source>
        <dbReference type="ARBA" id="ARBA00022822"/>
    </source>
</evidence>
<evidence type="ECO:0000256" key="8">
    <source>
        <dbReference type="ARBA" id="ARBA00061188"/>
    </source>
</evidence>
<evidence type="ECO:0000256" key="4">
    <source>
        <dbReference type="ARBA" id="ARBA00022679"/>
    </source>
</evidence>
<comment type="function">
    <text evidence="9">Catalyzes the transfer of the phosphoribosyl group of 5-phosphorylribose-1-pyrophosphate (PRPP) to anthranilate to yield N-(5'-phosphoribosyl)-anthranilate (PRA).</text>
</comment>
<feature type="binding site" evidence="9">
    <location>
        <position position="90"/>
    </location>
    <ligand>
        <name>5-phospho-alpha-D-ribose 1-diphosphate</name>
        <dbReference type="ChEBI" id="CHEBI:58017"/>
    </ligand>
</feature>
<feature type="binding site" evidence="9">
    <location>
        <position position="227"/>
    </location>
    <ligand>
        <name>Mg(2+)</name>
        <dbReference type="ChEBI" id="CHEBI:18420"/>
        <label>1</label>
    </ligand>
</feature>
<accession>A0A3N9TH73</accession>
<comment type="catalytic activity">
    <reaction evidence="7 9">
        <text>N-(5-phospho-beta-D-ribosyl)anthranilate + diphosphate = 5-phospho-alpha-D-ribose 1-diphosphate + anthranilate</text>
        <dbReference type="Rhea" id="RHEA:11768"/>
        <dbReference type="ChEBI" id="CHEBI:16567"/>
        <dbReference type="ChEBI" id="CHEBI:18277"/>
        <dbReference type="ChEBI" id="CHEBI:33019"/>
        <dbReference type="ChEBI" id="CHEBI:58017"/>
        <dbReference type="EC" id="2.4.2.18"/>
    </reaction>
</comment>
<keyword evidence="5 9" id="KW-0822">Tryptophan biosynthesis</keyword>
<feature type="domain" description="Glycosyl transferase family 3 N-terminal" evidence="11">
    <location>
        <begin position="6"/>
        <end position="67"/>
    </location>
</feature>
<feature type="domain" description="Glycosyl transferase family 3" evidence="10">
    <location>
        <begin position="75"/>
        <end position="324"/>
    </location>
</feature>
<feature type="binding site" evidence="9">
    <location>
        <position position="168"/>
    </location>
    <ligand>
        <name>anthranilate</name>
        <dbReference type="ChEBI" id="CHEBI:16567"/>
        <label>2</label>
    </ligand>
</feature>
<comment type="caution">
    <text evidence="12">The sequence shown here is derived from an EMBL/GenBank/DDBJ whole genome shotgun (WGS) entry which is preliminary data.</text>
</comment>
<dbReference type="InterPro" id="IPR005940">
    <property type="entry name" value="Anthranilate_Pribosyl_Tfrase"/>
</dbReference>
<feature type="binding site" evidence="9">
    <location>
        <position position="227"/>
    </location>
    <ligand>
        <name>Mg(2+)</name>
        <dbReference type="ChEBI" id="CHEBI:18420"/>
        <label>2</label>
    </ligand>
</feature>
<comment type="similarity">
    <text evidence="9">Belongs to the anthranilate phosphoribosyltransferase family.</text>
</comment>
<dbReference type="FunFam" id="3.40.1030.10:FF:000002">
    <property type="entry name" value="Anthranilate phosphoribosyltransferase"/>
    <property type="match status" value="1"/>
</dbReference>
<dbReference type="Proteomes" id="UP000281112">
    <property type="component" value="Unassembled WGS sequence"/>
</dbReference>
<evidence type="ECO:0000313" key="13">
    <source>
        <dbReference type="Proteomes" id="UP000281112"/>
    </source>
</evidence>
<comment type="cofactor">
    <cofactor evidence="9">
        <name>Mg(2+)</name>
        <dbReference type="ChEBI" id="CHEBI:18420"/>
    </cofactor>
    <text evidence="9">Binds 2 magnesium ions per monomer.</text>
</comment>
<gene>
    <name evidence="9 12" type="primary">trpD</name>
    <name evidence="12" type="ORF">EES38_09025</name>
</gene>
<dbReference type="GO" id="GO:0004048">
    <property type="term" value="F:anthranilate phosphoribosyltransferase activity"/>
    <property type="evidence" value="ECO:0007669"/>
    <property type="project" value="UniProtKB-UniRule"/>
</dbReference>
<dbReference type="Gene3D" id="3.40.1030.10">
    <property type="entry name" value="Nucleoside phosphorylase/phosphoribosyltransferase catalytic domain"/>
    <property type="match status" value="1"/>
</dbReference>
<protein>
    <recommendedName>
        <fullName evidence="9">Anthranilate phosphoribosyltransferase</fullName>
        <ecNumber evidence="9">2.4.2.18</ecNumber>
    </recommendedName>
</protein>
<feature type="binding site" evidence="9">
    <location>
        <position position="122"/>
    </location>
    <ligand>
        <name>5-phospho-alpha-D-ribose 1-diphosphate</name>
        <dbReference type="ChEBI" id="CHEBI:58017"/>
    </ligand>
</feature>
<dbReference type="EC" id="2.4.2.18" evidence="9"/>
<evidence type="ECO:0000259" key="10">
    <source>
        <dbReference type="Pfam" id="PF00591"/>
    </source>
</evidence>
<keyword evidence="2 9" id="KW-0028">Amino-acid biosynthesis</keyword>
<sequence length="335" mass="35719">MQATQTIVNKLYEQQNLTKQESQTLFDTLIKGQLDPILMGAALAALKIKKETPDEISGAVEALLANATEFPRPDYDFADIVGTGGDGANTINISTTSAFVAAACGFKVAKHGNRGVSSKSGSSDLLDAFGINLAMTPEDTRTALDELGVAFMFAPQYHGGVKHAMPVRQAMKTRTIFNILGPLINPARPNIELMGVYSPELIQPIAQTMLKMGMKRAAVINGSGLDEVAIHGPTQVAEIKDGNIIEYTLTPEDFGLETYPLSAIEGGEPEENKRIITDILTGKGKPAHIAAVAANVALLLRLFGEEDLKANAARAIDVMNSGRAFELVEKLAARG</sequence>
<dbReference type="HAMAP" id="MF_00211">
    <property type="entry name" value="TrpD"/>
    <property type="match status" value="1"/>
</dbReference>
<evidence type="ECO:0000313" key="12">
    <source>
        <dbReference type="EMBL" id="RQW63380.1"/>
    </source>
</evidence>
<evidence type="ECO:0000256" key="6">
    <source>
        <dbReference type="ARBA" id="ARBA00023141"/>
    </source>
</evidence>
<dbReference type="Gene3D" id="1.20.970.10">
    <property type="entry name" value="Transferase, Pyrimidine Nucleoside Phosphorylase, Chain C"/>
    <property type="match status" value="1"/>
</dbReference>
<dbReference type="AlphaFoldDB" id="A0A3N9TH73"/>
<feature type="binding site" evidence="9">
    <location>
        <position position="82"/>
    </location>
    <ligand>
        <name>5-phospho-alpha-D-ribose 1-diphosphate</name>
        <dbReference type="ChEBI" id="CHEBI:58017"/>
    </ligand>
</feature>
<dbReference type="Pfam" id="PF00591">
    <property type="entry name" value="Glycos_transf_3"/>
    <property type="match status" value="1"/>
</dbReference>
<dbReference type="NCBIfam" id="TIGR01245">
    <property type="entry name" value="trpD"/>
    <property type="match status" value="1"/>
</dbReference>
<keyword evidence="9" id="KW-0479">Metal-binding</keyword>
<feature type="binding site" evidence="9">
    <location>
        <position position="226"/>
    </location>
    <ligand>
        <name>Mg(2+)</name>
        <dbReference type="ChEBI" id="CHEBI:18420"/>
        <label>2</label>
    </ligand>
</feature>
<reference evidence="12 13" key="1">
    <citation type="submission" date="2018-11" db="EMBL/GenBank/DDBJ databases">
        <title>Vibrio LJC006 sp. nov., isolated from seawater during the bloom of the enteromorpha.</title>
        <authorList>
            <person name="Liang J."/>
        </authorList>
    </citation>
    <scope>NUCLEOTIDE SEQUENCE [LARGE SCALE GENOMIC DNA]</scope>
    <source>
        <strain evidence="12 13">LJC006</strain>
    </source>
</reference>
<keyword evidence="9" id="KW-0460">Magnesium</keyword>
<comment type="subunit">
    <text evidence="9">Homodimer.</text>
</comment>
<organism evidence="12 13">
    <name type="scientific">Vibrio viridaestus</name>
    <dbReference type="NCBI Taxonomy" id="2487322"/>
    <lineage>
        <taxon>Bacteria</taxon>
        <taxon>Pseudomonadati</taxon>
        <taxon>Pseudomonadota</taxon>
        <taxon>Gammaproteobacteria</taxon>
        <taxon>Vibrionales</taxon>
        <taxon>Vibrionaceae</taxon>
        <taxon>Vibrio</taxon>
    </lineage>
</organism>
<keyword evidence="3 9" id="KW-0328">Glycosyltransferase</keyword>
<feature type="binding site" evidence="9">
    <location>
        <position position="113"/>
    </location>
    <ligand>
        <name>anthranilate</name>
        <dbReference type="ChEBI" id="CHEBI:16567"/>
        <label>1</label>
    </ligand>
</feature>
<keyword evidence="6 9" id="KW-0057">Aromatic amino acid biosynthesis</keyword>
<feature type="binding site" evidence="9">
    <location>
        <position position="82"/>
    </location>
    <ligand>
        <name>anthranilate</name>
        <dbReference type="ChEBI" id="CHEBI:16567"/>
        <label>1</label>
    </ligand>
</feature>
<dbReference type="EMBL" id="RJVQ01000003">
    <property type="protein sequence ID" value="RQW63380.1"/>
    <property type="molecule type" value="Genomic_DNA"/>
</dbReference>
<dbReference type="GO" id="GO:0000162">
    <property type="term" value="P:L-tryptophan biosynthetic process"/>
    <property type="evidence" value="ECO:0007669"/>
    <property type="project" value="UniProtKB-UniRule"/>
</dbReference>
<name>A0A3N9TH73_9VIBR</name>
<feature type="binding site" evidence="9">
    <location>
        <begin position="92"/>
        <end position="95"/>
    </location>
    <ligand>
        <name>5-phospho-alpha-D-ribose 1-diphosphate</name>
        <dbReference type="ChEBI" id="CHEBI:58017"/>
    </ligand>
</feature>
<feature type="binding site" evidence="9">
    <location>
        <begin position="110"/>
        <end position="118"/>
    </location>
    <ligand>
        <name>5-phospho-alpha-D-ribose 1-diphosphate</name>
        <dbReference type="ChEBI" id="CHEBI:58017"/>
    </ligand>
</feature>
<dbReference type="InterPro" id="IPR035902">
    <property type="entry name" value="Nuc_phospho_transferase"/>
</dbReference>
<comment type="pathway">
    <text evidence="1 9">Amino-acid biosynthesis; L-tryptophan biosynthesis; L-tryptophan from chorismate: step 2/5.</text>
</comment>
<evidence type="ECO:0000256" key="9">
    <source>
        <dbReference type="HAMAP-Rule" id="MF_00211"/>
    </source>
</evidence>
<dbReference type="InterPro" id="IPR017459">
    <property type="entry name" value="Glycosyl_Trfase_fam3_N_dom"/>
</dbReference>
<keyword evidence="4 9" id="KW-0808">Transferase</keyword>
<evidence type="ECO:0000256" key="1">
    <source>
        <dbReference type="ARBA" id="ARBA00004907"/>
    </source>
</evidence>
<dbReference type="SUPFAM" id="SSF52418">
    <property type="entry name" value="Nucleoside phosphorylase/phosphoribosyltransferase catalytic domain"/>
    <property type="match status" value="1"/>
</dbReference>
<dbReference type="Pfam" id="PF02885">
    <property type="entry name" value="Glycos_trans_3N"/>
    <property type="match status" value="1"/>
</dbReference>
<dbReference type="GO" id="GO:0000287">
    <property type="term" value="F:magnesium ion binding"/>
    <property type="evidence" value="ECO:0007669"/>
    <property type="project" value="UniProtKB-UniRule"/>
</dbReference>
<evidence type="ECO:0000256" key="7">
    <source>
        <dbReference type="ARBA" id="ARBA00052328"/>
    </source>
</evidence>
<comment type="caution">
    <text evidence="9">Lacks conserved residue(s) required for the propagation of feature annotation.</text>
</comment>
<feature type="binding site" evidence="9">
    <location>
        <position position="94"/>
    </location>
    <ligand>
        <name>Mg(2+)</name>
        <dbReference type="ChEBI" id="CHEBI:18420"/>
        <label>1</label>
    </ligand>
</feature>
<dbReference type="RefSeq" id="WP_124936844.1">
    <property type="nucleotide sequence ID" value="NZ_RJVQ01000003.1"/>
</dbReference>
<dbReference type="OrthoDB" id="9806430at2"/>
<dbReference type="InterPro" id="IPR036320">
    <property type="entry name" value="Glycosyl_Trfase_fam3_N_dom_sf"/>
</dbReference>
<dbReference type="GO" id="GO:0005829">
    <property type="term" value="C:cytosol"/>
    <property type="evidence" value="ECO:0007669"/>
    <property type="project" value="TreeGrafter"/>
</dbReference>
<evidence type="ECO:0000256" key="2">
    <source>
        <dbReference type="ARBA" id="ARBA00022605"/>
    </source>
</evidence>
<dbReference type="SUPFAM" id="SSF47648">
    <property type="entry name" value="Nucleoside phosphorylase/phosphoribosyltransferase N-terminal domain"/>
    <property type="match status" value="1"/>
</dbReference>
<proteinExistence type="inferred from homology"/>
<dbReference type="PANTHER" id="PTHR43285">
    <property type="entry name" value="ANTHRANILATE PHOSPHORIBOSYLTRANSFERASE"/>
    <property type="match status" value="1"/>
</dbReference>
<dbReference type="InterPro" id="IPR000312">
    <property type="entry name" value="Glycosyl_Trfase_fam3"/>
</dbReference>